<dbReference type="EMBL" id="CP051128">
    <property type="protein sequence ID" value="QIZ05438.1"/>
    <property type="molecule type" value="Genomic_DNA"/>
</dbReference>
<protein>
    <submittedName>
        <fullName evidence="2">Uncharacterized protein</fullName>
    </submittedName>
</protein>
<reference evidence="2 3" key="1">
    <citation type="submission" date="2020-04" db="EMBL/GenBank/DDBJ databases">
        <title>Genome-Wide Identification of 5-Methylcytosine Sites in Bacterial Genomes By High-Throughput Sequencing of MspJI Restriction Fragments.</title>
        <authorList>
            <person name="Wu V."/>
        </authorList>
    </citation>
    <scope>NUCLEOTIDE SEQUENCE [LARGE SCALE GENOMIC DNA]</scope>
    <source>
        <strain evidence="2 3">S2</strain>
    </source>
</reference>
<dbReference type="AlphaFoldDB" id="A0A6H1NVZ9"/>
<proteinExistence type="predicted"/>
<name>A0A6H1NVZ9_PRIMG</name>
<accession>A0A6H1NVZ9</accession>
<evidence type="ECO:0000313" key="3">
    <source>
        <dbReference type="Proteomes" id="UP000501868"/>
    </source>
</evidence>
<keyword evidence="1" id="KW-0472">Membrane</keyword>
<gene>
    <name evidence="2" type="ORF">HFZ78_00520</name>
</gene>
<sequence>MKLKSFIVTFGSFVLTVGLLYLVGHMFTIPSLMFHHEYTDNANGFFITTGSLTPLVIGLIISFLAEKIYIFKSRQKLG</sequence>
<evidence type="ECO:0000256" key="1">
    <source>
        <dbReference type="SAM" id="Phobius"/>
    </source>
</evidence>
<feature type="transmembrane region" description="Helical" evidence="1">
    <location>
        <begin position="7"/>
        <end position="24"/>
    </location>
</feature>
<keyword evidence="1" id="KW-0812">Transmembrane</keyword>
<evidence type="ECO:0000313" key="2">
    <source>
        <dbReference type="EMBL" id="QIZ05438.1"/>
    </source>
</evidence>
<reference evidence="2 3" key="2">
    <citation type="submission" date="2020-04" db="EMBL/GenBank/DDBJ databases">
        <authorList>
            <person name="Fomenkov A."/>
            <person name="Anton B.P."/>
            <person name="Roberts R.J."/>
        </authorList>
    </citation>
    <scope>NUCLEOTIDE SEQUENCE [LARGE SCALE GENOMIC DNA]</scope>
    <source>
        <strain evidence="2 3">S2</strain>
    </source>
</reference>
<feature type="transmembrane region" description="Helical" evidence="1">
    <location>
        <begin position="44"/>
        <end position="65"/>
    </location>
</feature>
<organism evidence="2 3">
    <name type="scientific">Priestia megaterium</name>
    <name type="common">Bacillus megaterium</name>
    <dbReference type="NCBI Taxonomy" id="1404"/>
    <lineage>
        <taxon>Bacteria</taxon>
        <taxon>Bacillati</taxon>
        <taxon>Bacillota</taxon>
        <taxon>Bacilli</taxon>
        <taxon>Bacillales</taxon>
        <taxon>Bacillaceae</taxon>
        <taxon>Priestia</taxon>
    </lineage>
</organism>
<dbReference type="Proteomes" id="UP000501868">
    <property type="component" value="Chromosome"/>
</dbReference>
<keyword evidence="1" id="KW-1133">Transmembrane helix</keyword>